<dbReference type="EMBL" id="SOBT01000010">
    <property type="protein sequence ID" value="TDU26803.1"/>
    <property type="molecule type" value="Genomic_DNA"/>
</dbReference>
<keyword evidence="2" id="KW-0812">Transmembrane</keyword>
<reference evidence="3 4" key="1">
    <citation type="submission" date="2019-03" db="EMBL/GenBank/DDBJ databases">
        <title>Genomic Encyclopedia of Type Strains, Phase IV (KMG-IV): sequencing the most valuable type-strain genomes for metagenomic binning, comparative biology and taxonomic classification.</title>
        <authorList>
            <person name="Goeker M."/>
        </authorList>
    </citation>
    <scope>NUCLEOTIDE SEQUENCE [LARGE SCALE GENOMIC DNA]</scope>
    <source>
        <strain evidence="3 4">DSM 26377</strain>
    </source>
</reference>
<evidence type="ECO:0000256" key="1">
    <source>
        <dbReference type="SAM" id="MobiDB-lite"/>
    </source>
</evidence>
<name>A0A4R7NZM0_9GAMM</name>
<keyword evidence="4" id="KW-1185">Reference proteome</keyword>
<feature type="transmembrane region" description="Helical" evidence="2">
    <location>
        <begin position="141"/>
        <end position="160"/>
    </location>
</feature>
<dbReference type="Proteomes" id="UP000295341">
    <property type="component" value="Unassembled WGS sequence"/>
</dbReference>
<accession>A0A4R7NZM0</accession>
<dbReference type="AlphaFoldDB" id="A0A4R7NZM0"/>
<keyword evidence="2" id="KW-1133">Transmembrane helix</keyword>
<organism evidence="3 4">
    <name type="scientific">Panacagrimonas perspica</name>
    <dbReference type="NCBI Taxonomy" id="381431"/>
    <lineage>
        <taxon>Bacteria</taxon>
        <taxon>Pseudomonadati</taxon>
        <taxon>Pseudomonadota</taxon>
        <taxon>Gammaproteobacteria</taxon>
        <taxon>Nevskiales</taxon>
        <taxon>Nevskiaceae</taxon>
        <taxon>Panacagrimonas</taxon>
    </lineage>
</organism>
<evidence type="ECO:0000313" key="4">
    <source>
        <dbReference type="Proteomes" id="UP000295341"/>
    </source>
</evidence>
<protein>
    <submittedName>
        <fullName evidence="3">Uncharacterized protein</fullName>
    </submittedName>
</protein>
<gene>
    <name evidence="3" type="ORF">DFR24_3834</name>
</gene>
<dbReference type="RefSeq" id="WP_133882964.1">
    <property type="nucleotide sequence ID" value="NZ_MWIN01000009.1"/>
</dbReference>
<evidence type="ECO:0000313" key="3">
    <source>
        <dbReference type="EMBL" id="TDU26803.1"/>
    </source>
</evidence>
<comment type="caution">
    <text evidence="3">The sequence shown here is derived from an EMBL/GenBank/DDBJ whole genome shotgun (WGS) entry which is preliminary data.</text>
</comment>
<sequence>MTRSGKRRTPSSASVDRAFDSFLQASVDEDREDRLLSVLSALARLDLDPWKEAAELAALPTAAAIERLTGLIASLPDASATPRDAAGIAARLVTRLPSSQRAPIDSEEQPEPAGDSAEPSAPFDSDPDEGRGPSRWYSGPLLSIALVFVVILLAFSIFSGRAPYDLFTPPDDGAGHSSLNVTPRSGPPATPSRPARDE</sequence>
<feature type="region of interest" description="Disordered" evidence="1">
    <location>
        <begin position="97"/>
        <end position="134"/>
    </location>
</feature>
<evidence type="ECO:0000256" key="2">
    <source>
        <dbReference type="SAM" id="Phobius"/>
    </source>
</evidence>
<feature type="region of interest" description="Disordered" evidence="1">
    <location>
        <begin position="170"/>
        <end position="198"/>
    </location>
</feature>
<keyword evidence="2" id="KW-0472">Membrane</keyword>
<proteinExistence type="predicted"/>